<evidence type="ECO:0000259" key="1">
    <source>
        <dbReference type="Pfam" id="PF13456"/>
    </source>
</evidence>
<sequence>MKVENKLAKGTVSSGSSEIQMLESLNVQTRLPKAPRIRSCRWIAPYEGFIKMNTDGSYRKEINRAGIRVVFRDHNGSVKGGLNKAVRPSNSFMAECQAAVEGLPLAVQQGWTKI</sequence>
<evidence type="ECO:0000313" key="2">
    <source>
        <dbReference type="EMBL" id="KAF5202226.1"/>
    </source>
</evidence>
<gene>
    <name evidence="2" type="ORF">FRX31_008186</name>
</gene>
<accession>A0A7J6WXP1</accession>
<dbReference type="InterPro" id="IPR053151">
    <property type="entry name" value="RNase_H-like"/>
</dbReference>
<dbReference type="InterPro" id="IPR036397">
    <property type="entry name" value="RNaseH_sf"/>
</dbReference>
<name>A0A7J6WXP1_THATH</name>
<comment type="caution">
    <text evidence="2">The sequence shown here is derived from an EMBL/GenBank/DDBJ whole genome shotgun (WGS) entry which is preliminary data.</text>
</comment>
<dbReference type="EMBL" id="JABWDY010008432">
    <property type="protein sequence ID" value="KAF5202226.1"/>
    <property type="molecule type" value="Genomic_DNA"/>
</dbReference>
<dbReference type="InterPro" id="IPR044730">
    <property type="entry name" value="RNase_H-like_dom_plant"/>
</dbReference>
<dbReference type="InterPro" id="IPR012337">
    <property type="entry name" value="RNaseH-like_sf"/>
</dbReference>
<dbReference type="OrthoDB" id="1938131at2759"/>
<organism evidence="2 3">
    <name type="scientific">Thalictrum thalictroides</name>
    <name type="common">Rue-anemone</name>
    <name type="synonym">Anemone thalictroides</name>
    <dbReference type="NCBI Taxonomy" id="46969"/>
    <lineage>
        <taxon>Eukaryota</taxon>
        <taxon>Viridiplantae</taxon>
        <taxon>Streptophyta</taxon>
        <taxon>Embryophyta</taxon>
        <taxon>Tracheophyta</taxon>
        <taxon>Spermatophyta</taxon>
        <taxon>Magnoliopsida</taxon>
        <taxon>Ranunculales</taxon>
        <taxon>Ranunculaceae</taxon>
        <taxon>Thalictroideae</taxon>
        <taxon>Thalictrum</taxon>
    </lineage>
</organism>
<dbReference type="Gene3D" id="3.30.420.10">
    <property type="entry name" value="Ribonuclease H-like superfamily/Ribonuclease H"/>
    <property type="match status" value="1"/>
</dbReference>
<dbReference type="Pfam" id="PF13456">
    <property type="entry name" value="RVT_3"/>
    <property type="match status" value="1"/>
</dbReference>
<reference evidence="2 3" key="1">
    <citation type="submission" date="2020-06" db="EMBL/GenBank/DDBJ databases">
        <title>Transcriptomic and genomic resources for Thalictrum thalictroides and T. hernandezii: Facilitating candidate gene discovery in an emerging model plant lineage.</title>
        <authorList>
            <person name="Arias T."/>
            <person name="Riano-Pachon D.M."/>
            <person name="Di Stilio V.S."/>
        </authorList>
    </citation>
    <scope>NUCLEOTIDE SEQUENCE [LARGE SCALE GENOMIC DNA]</scope>
    <source>
        <strain evidence="3">cv. WT478/WT964</strain>
        <tissue evidence="2">Leaves</tissue>
    </source>
</reference>
<dbReference type="GO" id="GO:0004523">
    <property type="term" value="F:RNA-DNA hybrid ribonuclease activity"/>
    <property type="evidence" value="ECO:0007669"/>
    <property type="project" value="InterPro"/>
</dbReference>
<dbReference type="PANTHER" id="PTHR47723">
    <property type="entry name" value="OS05G0353850 PROTEIN"/>
    <property type="match status" value="1"/>
</dbReference>
<evidence type="ECO:0000313" key="3">
    <source>
        <dbReference type="Proteomes" id="UP000554482"/>
    </source>
</evidence>
<proteinExistence type="predicted"/>
<dbReference type="AlphaFoldDB" id="A0A7J6WXP1"/>
<dbReference type="Proteomes" id="UP000554482">
    <property type="component" value="Unassembled WGS sequence"/>
</dbReference>
<dbReference type="GO" id="GO:0003676">
    <property type="term" value="F:nucleic acid binding"/>
    <property type="evidence" value="ECO:0007669"/>
    <property type="project" value="InterPro"/>
</dbReference>
<dbReference type="PANTHER" id="PTHR47723:SF24">
    <property type="entry name" value="RNASE H TYPE-1 DOMAIN-CONTAINING PROTEIN"/>
    <property type="match status" value="1"/>
</dbReference>
<dbReference type="CDD" id="cd06222">
    <property type="entry name" value="RNase_H_like"/>
    <property type="match status" value="1"/>
</dbReference>
<dbReference type="SUPFAM" id="SSF53098">
    <property type="entry name" value="Ribonuclease H-like"/>
    <property type="match status" value="1"/>
</dbReference>
<feature type="domain" description="RNase H type-1" evidence="1">
    <location>
        <begin position="53"/>
        <end position="114"/>
    </location>
</feature>
<dbReference type="InterPro" id="IPR002156">
    <property type="entry name" value="RNaseH_domain"/>
</dbReference>
<protein>
    <recommendedName>
        <fullName evidence="1">RNase H type-1 domain-containing protein</fullName>
    </recommendedName>
</protein>
<keyword evidence="3" id="KW-1185">Reference proteome</keyword>